<organism evidence="1 2">
    <name type="scientific">Metapseudomonas boanensis</name>
    <dbReference type="NCBI Taxonomy" id="2822138"/>
    <lineage>
        <taxon>Bacteria</taxon>
        <taxon>Pseudomonadati</taxon>
        <taxon>Pseudomonadota</taxon>
        <taxon>Gammaproteobacteria</taxon>
        <taxon>Pseudomonadales</taxon>
        <taxon>Pseudomonadaceae</taxon>
        <taxon>Metapseudomonas</taxon>
    </lineage>
</organism>
<gene>
    <name evidence="1" type="ORF">J7302_26045</name>
</gene>
<name>A0ABS5XPN6_9GAMM</name>
<evidence type="ECO:0000313" key="2">
    <source>
        <dbReference type="Proteomes" id="UP001519667"/>
    </source>
</evidence>
<reference evidence="1 2" key="1">
    <citation type="submission" date="2021-04" db="EMBL/GenBank/DDBJ databases">
        <title>Pseudomonas boanensis sp. nov., a bacterium isolated from river water used for household purposes in Boane District, Mozambique.</title>
        <authorList>
            <person name="Nicklasson M."/>
            <person name="Martin-Rodriguez A.J."/>
            <person name="Thorell K."/>
            <person name="Neves L."/>
            <person name="Mussagy A."/>
            <person name="Rydberg H.A."/>
            <person name="Hernroth B."/>
            <person name="Svensson-Stadler L."/>
            <person name="Sjoling A."/>
        </authorList>
    </citation>
    <scope>NUCLEOTIDE SEQUENCE [LARGE SCALE GENOMIC DNA]</scope>
    <source>
        <strain evidence="1 2">DB1</strain>
    </source>
</reference>
<dbReference type="Proteomes" id="UP001519667">
    <property type="component" value="Unassembled WGS sequence"/>
</dbReference>
<evidence type="ECO:0000313" key="1">
    <source>
        <dbReference type="EMBL" id="MBT8769575.1"/>
    </source>
</evidence>
<comment type="caution">
    <text evidence="1">The sequence shown here is derived from an EMBL/GenBank/DDBJ whole genome shotgun (WGS) entry which is preliminary data.</text>
</comment>
<protein>
    <submittedName>
        <fullName evidence="1">Uncharacterized protein</fullName>
    </submittedName>
</protein>
<dbReference type="RefSeq" id="WP_215381707.1">
    <property type="nucleotide sequence ID" value="NZ_JAGTIS010000036.1"/>
</dbReference>
<accession>A0ABS5XPN6</accession>
<sequence>MRTMYSESRAIILLVLLMLILGLANDAFADGETSWVASQQEGAHLLLADGSAYHLKLFSDVEGVFFDKSKHEINGESYVSVFQVSPSNPGKPTKYCGSGSEVWFYVYKVAGAELKAETRVLVSSCLRSLSMIGLDTGVQQEDADFSAVQWSSDGFSIRWFYNVDDSGRSISSTNYVLRNDVFAAQNILSEEP</sequence>
<proteinExistence type="predicted"/>
<dbReference type="EMBL" id="JAGTIS010000036">
    <property type="protein sequence ID" value="MBT8769575.1"/>
    <property type="molecule type" value="Genomic_DNA"/>
</dbReference>
<keyword evidence="2" id="KW-1185">Reference proteome</keyword>